<accession>A0A9P3HI16</accession>
<evidence type="ECO:0000256" key="1">
    <source>
        <dbReference type="SAM" id="Coils"/>
    </source>
</evidence>
<keyword evidence="1" id="KW-0175">Coiled coil</keyword>
<sequence>MFSYFCSSSSLTDSEKENRAALKVLIKDRKGSLKVEAKEYKTEYKCATEEAEIKYRQVKDQSHNDRAAVDVAEAEYKRTKKQAKEELHQKIFIRVSAEIDAIVATEEYAKADDKTRGKVDKFRKWMKEEGYSSNDRGEEVVEVFFEATDEYYPDEKKQPYEKEL</sequence>
<keyword evidence="3" id="KW-1185">Reference proteome</keyword>
<comment type="caution">
    <text evidence="2">The sequence shown here is derived from an EMBL/GenBank/DDBJ whole genome shotgun (WGS) entry which is preliminary data.</text>
</comment>
<evidence type="ECO:0000313" key="3">
    <source>
        <dbReference type="Proteomes" id="UP000827284"/>
    </source>
</evidence>
<organism evidence="2 3">
    <name type="scientific">Entomortierella parvispora</name>
    <dbReference type="NCBI Taxonomy" id="205924"/>
    <lineage>
        <taxon>Eukaryota</taxon>
        <taxon>Fungi</taxon>
        <taxon>Fungi incertae sedis</taxon>
        <taxon>Mucoromycota</taxon>
        <taxon>Mortierellomycotina</taxon>
        <taxon>Mortierellomycetes</taxon>
        <taxon>Mortierellales</taxon>
        <taxon>Mortierellaceae</taxon>
        <taxon>Entomortierella</taxon>
    </lineage>
</organism>
<feature type="coiled-coil region" evidence="1">
    <location>
        <begin position="30"/>
        <end position="89"/>
    </location>
</feature>
<proteinExistence type="predicted"/>
<gene>
    <name evidence="2" type="ORF">EMPS_09299</name>
</gene>
<dbReference type="Proteomes" id="UP000827284">
    <property type="component" value="Unassembled WGS sequence"/>
</dbReference>
<dbReference type="EMBL" id="BQFW01000013">
    <property type="protein sequence ID" value="GJJ76940.1"/>
    <property type="molecule type" value="Genomic_DNA"/>
</dbReference>
<protein>
    <submittedName>
        <fullName evidence="2">Uncharacterized protein</fullName>
    </submittedName>
</protein>
<reference evidence="2" key="1">
    <citation type="submission" date="2021-11" db="EMBL/GenBank/DDBJ databases">
        <authorList>
            <person name="Herlambang A."/>
            <person name="Guo Y."/>
            <person name="Takashima Y."/>
            <person name="Nishizawa T."/>
        </authorList>
    </citation>
    <scope>NUCLEOTIDE SEQUENCE</scope>
    <source>
        <strain evidence="2">E1425</strain>
    </source>
</reference>
<evidence type="ECO:0000313" key="2">
    <source>
        <dbReference type="EMBL" id="GJJ76940.1"/>
    </source>
</evidence>
<name>A0A9P3HI16_9FUNG</name>
<dbReference type="AlphaFoldDB" id="A0A9P3HI16"/>
<reference evidence="2" key="2">
    <citation type="journal article" date="2022" name="Microbiol. Resour. Announc.">
        <title>Whole-Genome Sequence of Entomortierella parvispora E1425, a Mucoromycotan Fungus Associated with Burkholderiaceae-Related Endosymbiotic Bacteria.</title>
        <authorList>
            <person name="Herlambang A."/>
            <person name="Guo Y."/>
            <person name="Takashima Y."/>
            <person name="Narisawa K."/>
            <person name="Ohta H."/>
            <person name="Nishizawa T."/>
        </authorList>
    </citation>
    <scope>NUCLEOTIDE SEQUENCE</scope>
    <source>
        <strain evidence="2">E1425</strain>
    </source>
</reference>
<dbReference type="OrthoDB" id="2441831at2759"/>